<evidence type="ECO:0000256" key="11">
    <source>
        <dbReference type="ARBA" id="ARBA00022741"/>
    </source>
</evidence>
<keyword evidence="12 15" id="KW-0460">Magnesium</keyword>
<keyword evidence="7 15" id="KW-0328">Glycosyltransferase</keyword>
<dbReference type="GO" id="GO:0016757">
    <property type="term" value="F:glycosyltransferase activity"/>
    <property type="evidence" value="ECO:0007669"/>
    <property type="project" value="UniProtKB-KW"/>
</dbReference>
<comment type="catalytic activity">
    <reaction evidence="14">
        <text>IMP + diphosphate = hypoxanthine + 5-phospho-alpha-D-ribose 1-diphosphate</text>
        <dbReference type="Rhea" id="RHEA:17973"/>
        <dbReference type="ChEBI" id="CHEBI:17368"/>
        <dbReference type="ChEBI" id="CHEBI:33019"/>
        <dbReference type="ChEBI" id="CHEBI:58017"/>
        <dbReference type="ChEBI" id="CHEBI:58053"/>
        <dbReference type="EC" id="2.4.2.8"/>
    </reaction>
    <physiologicalReaction direction="right-to-left" evidence="14">
        <dbReference type="Rhea" id="RHEA:17975"/>
    </physiologicalReaction>
</comment>
<comment type="subcellular location">
    <subcellularLocation>
        <location evidence="2 15">Cytoplasm</location>
    </subcellularLocation>
</comment>
<evidence type="ECO:0000256" key="15">
    <source>
        <dbReference type="RuleBase" id="RU364099"/>
    </source>
</evidence>
<evidence type="ECO:0000259" key="16">
    <source>
        <dbReference type="Pfam" id="PF00156"/>
    </source>
</evidence>
<evidence type="ECO:0000256" key="7">
    <source>
        <dbReference type="ARBA" id="ARBA00022676"/>
    </source>
</evidence>
<dbReference type="NCBIfam" id="TIGR01203">
    <property type="entry name" value="HGPRTase"/>
    <property type="match status" value="1"/>
</dbReference>
<dbReference type="RefSeq" id="WP_259546129.1">
    <property type="nucleotide sequence ID" value="NZ_BAABHW010000001.1"/>
</dbReference>
<protein>
    <recommendedName>
        <fullName evidence="5 15">Hypoxanthine phosphoribosyltransferase</fullName>
        <ecNumber evidence="5 15">2.4.2.8</ecNumber>
    </recommendedName>
</protein>
<evidence type="ECO:0000256" key="10">
    <source>
        <dbReference type="ARBA" id="ARBA00022726"/>
    </source>
</evidence>
<name>A0ABP9L7I6_9RHOB</name>
<evidence type="ECO:0000256" key="5">
    <source>
        <dbReference type="ARBA" id="ARBA00011895"/>
    </source>
</evidence>
<keyword evidence="6 15" id="KW-0963">Cytoplasm</keyword>
<dbReference type="Gene3D" id="3.40.50.2020">
    <property type="match status" value="1"/>
</dbReference>
<dbReference type="InterPro" id="IPR050408">
    <property type="entry name" value="HGPRT"/>
</dbReference>
<evidence type="ECO:0000256" key="3">
    <source>
        <dbReference type="ARBA" id="ARBA00004669"/>
    </source>
</evidence>
<dbReference type="PANTHER" id="PTHR43340">
    <property type="entry name" value="HYPOXANTHINE-GUANINE PHOSPHORIBOSYLTRANSFERASE"/>
    <property type="match status" value="1"/>
</dbReference>
<evidence type="ECO:0000256" key="13">
    <source>
        <dbReference type="ARBA" id="ARBA00048811"/>
    </source>
</evidence>
<dbReference type="SUPFAM" id="SSF53271">
    <property type="entry name" value="PRTase-like"/>
    <property type="match status" value="1"/>
</dbReference>
<evidence type="ECO:0000256" key="1">
    <source>
        <dbReference type="ARBA" id="ARBA00001946"/>
    </source>
</evidence>
<evidence type="ECO:0000256" key="14">
    <source>
        <dbReference type="ARBA" id="ARBA00049402"/>
    </source>
</evidence>
<keyword evidence="11 15" id="KW-0547">Nucleotide-binding</keyword>
<comment type="caution">
    <text evidence="17">The sequence shown here is derived from an EMBL/GenBank/DDBJ whole genome shotgun (WGS) entry which is preliminary data.</text>
</comment>
<comment type="pathway">
    <text evidence="3 15">Purine metabolism; IMP biosynthesis via salvage pathway; IMP from hypoxanthine: step 1/1.</text>
</comment>
<organism evidence="17 18">
    <name type="scientific">[Roseibacterium] beibuensis</name>
    <dbReference type="NCBI Taxonomy" id="1193142"/>
    <lineage>
        <taxon>Bacteria</taxon>
        <taxon>Pseudomonadati</taxon>
        <taxon>Pseudomonadota</taxon>
        <taxon>Alphaproteobacteria</taxon>
        <taxon>Rhodobacterales</taxon>
        <taxon>Roseobacteraceae</taxon>
        <taxon>Roseicyclus</taxon>
    </lineage>
</organism>
<dbReference type="Pfam" id="PF00156">
    <property type="entry name" value="Pribosyltran"/>
    <property type="match status" value="1"/>
</dbReference>
<evidence type="ECO:0000256" key="2">
    <source>
        <dbReference type="ARBA" id="ARBA00004496"/>
    </source>
</evidence>
<evidence type="ECO:0000256" key="9">
    <source>
        <dbReference type="ARBA" id="ARBA00022723"/>
    </source>
</evidence>
<evidence type="ECO:0000313" key="17">
    <source>
        <dbReference type="EMBL" id="GAA5069811.1"/>
    </source>
</evidence>
<dbReference type="InterPro" id="IPR029057">
    <property type="entry name" value="PRTase-like"/>
</dbReference>
<evidence type="ECO:0000256" key="8">
    <source>
        <dbReference type="ARBA" id="ARBA00022679"/>
    </source>
</evidence>
<feature type="domain" description="Phosphoribosyltransferase" evidence="16">
    <location>
        <begin position="13"/>
        <end position="162"/>
    </location>
</feature>
<dbReference type="PANTHER" id="PTHR43340:SF1">
    <property type="entry name" value="HYPOXANTHINE PHOSPHORIBOSYLTRANSFERASE"/>
    <property type="match status" value="1"/>
</dbReference>
<accession>A0ABP9L7I6</accession>
<dbReference type="EC" id="2.4.2.8" evidence="5 15"/>
<dbReference type="EMBL" id="BAABHW010000001">
    <property type="protein sequence ID" value="GAA5069811.1"/>
    <property type="molecule type" value="Genomic_DNA"/>
</dbReference>
<keyword evidence="8 15" id="KW-0808">Transferase</keyword>
<gene>
    <name evidence="17" type="primary">hpt</name>
    <name evidence="17" type="ORF">GCM10023209_11940</name>
</gene>
<proteinExistence type="inferred from homology"/>
<dbReference type="InterPro" id="IPR000836">
    <property type="entry name" value="PRTase_dom"/>
</dbReference>
<dbReference type="CDD" id="cd06223">
    <property type="entry name" value="PRTases_typeI"/>
    <property type="match status" value="1"/>
</dbReference>
<comment type="cofactor">
    <cofactor evidence="1 15">
        <name>Mg(2+)</name>
        <dbReference type="ChEBI" id="CHEBI:18420"/>
    </cofactor>
</comment>
<dbReference type="InterPro" id="IPR005904">
    <property type="entry name" value="Hxn_phspho_trans"/>
</dbReference>
<evidence type="ECO:0000256" key="6">
    <source>
        <dbReference type="ARBA" id="ARBA00022490"/>
    </source>
</evidence>
<keyword evidence="18" id="KW-1185">Reference proteome</keyword>
<evidence type="ECO:0000256" key="12">
    <source>
        <dbReference type="ARBA" id="ARBA00022842"/>
    </source>
</evidence>
<comment type="similarity">
    <text evidence="4 15">Belongs to the purine/pyrimidine phosphoribosyltransferase family.</text>
</comment>
<keyword evidence="9 15" id="KW-0479">Metal-binding</keyword>
<keyword evidence="10 15" id="KW-0660">Purine salvage</keyword>
<evidence type="ECO:0000313" key="18">
    <source>
        <dbReference type="Proteomes" id="UP001499910"/>
    </source>
</evidence>
<sequence>MAQPDYAVDQMISAKTIAARIEDLAREIEKAFAGTEKLVVVGLLRGSFVFIADLVREIDLPVEVDFLEASSYGNAMKSSREVRILKDLRGEIAGRDVLVVEDIVDTGHTLHHVVNLLKSREPRRLKTIALLDKPTRREVDIRADWIGFEIPDEFVVGYGIDYAQRNRNLPFIGKVRMLAETPANETA</sequence>
<reference evidence="18" key="1">
    <citation type="journal article" date="2019" name="Int. J. Syst. Evol. Microbiol.">
        <title>The Global Catalogue of Microorganisms (GCM) 10K type strain sequencing project: providing services to taxonomists for standard genome sequencing and annotation.</title>
        <authorList>
            <consortium name="The Broad Institute Genomics Platform"/>
            <consortium name="The Broad Institute Genome Sequencing Center for Infectious Disease"/>
            <person name="Wu L."/>
            <person name="Ma J."/>
        </authorList>
    </citation>
    <scope>NUCLEOTIDE SEQUENCE [LARGE SCALE GENOMIC DNA]</scope>
    <source>
        <strain evidence="18">JCM 18015</strain>
    </source>
</reference>
<evidence type="ECO:0000256" key="4">
    <source>
        <dbReference type="ARBA" id="ARBA00008391"/>
    </source>
</evidence>
<comment type="catalytic activity">
    <reaction evidence="13">
        <text>GMP + diphosphate = guanine + 5-phospho-alpha-D-ribose 1-diphosphate</text>
        <dbReference type="Rhea" id="RHEA:25424"/>
        <dbReference type="ChEBI" id="CHEBI:16235"/>
        <dbReference type="ChEBI" id="CHEBI:33019"/>
        <dbReference type="ChEBI" id="CHEBI:58017"/>
        <dbReference type="ChEBI" id="CHEBI:58115"/>
        <dbReference type="EC" id="2.4.2.8"/>
    </reaction>
    <physiologicalReaction direction="right-to-left" evidence="13">
        <dbReference type="Rhea" id="RHEA:25426"/>
    </physiologicalReaction>
</comment>
<dbReference type="Proteomes" id="UP001499910">
    <property type="component" value="Unassembled WGS sequence"/>
</dbReference>